<dbReference type="AlphaFoldDB" id="A0ABD0KRI5"/>
<sequence length="159" mass="17806">MVHDQNLRRPVVLKGIYSAFSEGEGMLLSSVHDLGEAADTRKVYSRRSLKLNVKLGSEETSLRCTAELVRKGKRKDKENFRGIRPLDSPNTSRRWHRTPVHPMALPGGKADRLLMYFHGAQRWRDVSSATAALAAGWTNEAPLHMQSRLSLHSVTCDTG</sequence>
<proteinExistence type="predicted"/>
<reference evidence="1 2" key="1">
    <citation type="journal article" date="2023" name="Sci. Data">
        <title>Genome assembly of the Korean intertidal mud-creeper Batillaria attramentaria.</title>
        <authorList>
            <person name="Patra A.K."/>
            <person name="Ho P.T."/>
            <person name="Jun S."/>
            <person name="Lee S.J."/>
            <person name="Kim Y."/>
            <person name="Won Y.J."/>
        </authorList>
    </citation>
    <scope>NUCLEOTIDE SEQUENCE [LARGE SCALE GENOMIC DNA]</scope>
    <source>
        <strain evidence="1">Wonlab-2016</strain>
    </source>
</reference>
<organism evidence="1 2">
    <name type="scientific">Batillaria attramentaria</name>
    <dbReference type="NCBI Taxonomy" id="370345"/>
    <lineage>
        <taxon>Eukaryota</taxon>
        <taxon>Metazoa</taxon>
        <taxon>Spiralia</taxon>
        <taxon>Lophotrochozoa</taxon>
        <taxon>Mollusca</taxon>
        <taxon>Gastropoda</taxon>
        <taxon>Caenogastropoda</taxon>
        <taxon>Sorbeoconcha</taxon>
        <taxon>Cerithioidea</taxon>
        <taxon>Batillariidae</taxon>
        <taxon>Batillaria</taxon>
    </lineage>
</organism>
<dbReference type="Proteomes" id="UP001519460">
    <property type="component" value="Unassembled WGS sequence"/>
</dbReference>
<evidence type="ECO:0000313" key="1">
    <source>
        <dbReference type="EMBL" id="KAK7489809.1"/>
    </source>
</evidence>
<evidence type="ECO:0000313" key="2">
    <source>
        <dbReference type="Proteomes" id="UP001519460"/>
    </source>
</evidence>
<dbReference type="EMBL" id="JACVVK020000134">
    <property type="protein sequence ID" value="KAK7489809.1"/>
    <property type="molecule type" value="Genomic_DNA"/>
</dbReference>
<accession>A0ABD0KRI5</accession>
<gene>
    <name evidence="1" type="ORF">BaRGS_00018991</name>
</gene>
<comment type="caution">
    <text evidence="1">The sequence shown here is derived from an EMBL/GenBank/DDBJ whole genome shotgun (WGS) entry which is preliminary data.</text>
</comment>
<name>A0ABD0KRI5_9CAEN</name>
<keyword evidence="2" id="KW-1185">Reference proteome</keyword>
<protein>
    <submittedName>
        <fullName evidence="1">Uncharacterized protein</fullName>
    </submittedName>
</protein>